<comment type="caution">
    <text evidence="2">The sequence shown here is derived from an EMBL/GenBank/DDBJ whole genome shotgun (WGS) entry which is preliminary data.</text>
</comment>
<dbReference type="InterPro" id="IPR050111">
    <property type="entry name" value="C-type_lectin/snaclec_domain"/>
</dbReference>
<reference evidence="2 3" key="1">
    <citation type="submission" date="2021-06" db="EMBL/GenBank/DDBJ databases">
        <authorList>
            <person name="Palmer J.M."/>
        </authorList>
    </citation>
    <scope>NUCLEOTIDE SEQUENCE [LARGE SCALE GENOMIC DNA]</scope>
    <source>
        <strain evidence="2 3">GA_2019</strain>
        <tissue evidence="2">Muscle</tissue>
    </source>
</reference>
<dbReference type="InterPro" id="IPR016186">
    <property type="entry name" value="C-type_lectin-like/link_sf"/>
</dbReference>
<dbReference type="Pfam" id="PF00059">
    <property type="entry name" value="Lectin_C"/>
    <property type="match status" value="1"/>
</dbReference>
<protein>
    <recommendedName>
        <fullName evidence="1">C-type lectin domain-containing protein</fullName>
    </recommendedName>
</protein>
<accession>A0ABV0PTG5</accession>
<evidence type="ECO:0000313" key="2">
    <source>
        <dbReference type="EMBL" id="MEQ2186781.1"/>
    </source>
</evidence>
<keyword evidence="3" id="KW-1185">Reference proteome</keyword>
<evidence type="ECO:0000313" key="3">
    <source>
        <dbReference type="Proteomes" id="UP001476798"/>
    </source>
</evidence>
<sequence>MPLSWEDSREECRCRGGDLVKIDSREEQNFLVGKLKDKILHPEDKFWIGWTDSKEEGRWLWVDRSLLNKSLSFWYGTEPDNWTEENKAGEDCARMGIKEGAGVLKCWFDRSCHFPHKSVCEKAVGTGPSSSVWV</sequence>
<dbReference type="SMART" id="SM00034">
    <property type="entry name" value="CLECT"/>
    <property type="match status" value="1"/>
</dbReference>
<feature type="domain" description="C-type lectin" evidence="1">
    <location>
        <begin position="1"/>
        <end position="121"/>
    </location>
</feature>
<dbReference type="EMBL" id="JAHRIO010085762">
    <property type="protein sequence ID" value="MEQ2186781.1"/>
    <property type="molecule type" value="Genomic_DNA"/>
</dbReference>
<dbReference type="Proteomes" id="UP001476798">
    <property type="component" value="Unassembled WGS sequence"/>
</dbReference>
<dbReference type="InterPro" id="IPR001304">
    <property type="entry name" value="C-type_lectin-like"/>
</dbReference>
<dbReference type="SUPFAM" id="SSF56436">
    <property type="entry name" value="C-type lectin-like"/>
    <property type="match status" value="1"/>
</dbReference>
<dbReference type="PROSITE" id="PS50041">
    <property type="entry name" value="C_TYPE_LECTIN_2"/>
    <property type="match status" value="1"/>
</dbReference>
<organism evidence="2 3">
    <name type="scientific">Goodea atripinnis</name>
    <dbReference type="NCBI Taxonomy" id="208336"/>
    <lineage>
        <taxon>Eukaryota</taxon>
        <taxon>Metazoa</taxon>
        <taxon>Chordata</taxon>
        <taxon>Craniata</taxon>
        <taxon>Vertebrata</taxon>
        <taxon>Euteleostomi</taxon>
        <taxon>Actinopterygii</taxon>
        <taxon>Neopterygii</taxon>
        <taxon>Teleostei</taxon>
        <taxon>Neoteleostei</taxon>
        <taxon>Acanthomorphata</taxon>
        <taxon>Ovalentaria</taxon>
        <taxon>Atherinomorphae</taxon>
        <taxon>Cyprinodontiformes</taxon>
        <taxon>Goodeidae</taxon>
        <taxon>Goodea</taxon>
    </lineage>
</organism>
<dbReference type="InterPro" id="IPR016187">
    <property type="entry name" value="CTDL_fold"/>
</dbReference>
<gene>
    <name evidence="2" type="ORF">GOODEAATRI_032125</name>
</gene>
<name>A0ABV0PTG5_9TELE</name>
<dbReference type="Gene3D" id="3.10.100.10">
    <property type="entry name" value="Mannose-Binding Protein A, subunit A"/>
    <property type="match status" value="1"/>
</dbReference>
<dbReference type="PANTHER" id="PTHR22803">
    <property type="entry name" value="MANNOSE, PHOSPHOLIPASE, LECTIN RECEPTOR RELATED"/>
    <property type="match status" value="1"/>
</dbReference>
<evidence type="ECO:0000259" key="1">
    <source>
        <dbReference type="PROSITE" id="PS50041"/>
    </source>
</evidence>
<proteinExistence type="predicted"/>